<name>A0A9E4MZV6_9GAMM</name>
<evidence type="ECO:0000256" key="3">
    <source>
        <dbReference type="ARBA" id="ARBA00022691"/>
    </source>
</evidence>
<dbReference type="InterPro" id="IPR040758">
    <property type="entry name" value="PrmC_N"/>
</dbReference>
<keyword evidence="2 5" id="KW-0808">Transferase</keyword>
<evidence type="ECO:0000256" key="5">
    <source>
        <dbReference type="HAMAP-Rule" id="MF_02126"/>
    </source>
</evidence>
<dbReference type="AlphaFoldDB" id="A0A9E4MZV6"/>
<dbReference type="GO" id="GO:0032259">
    <property type="term" value="P:methylation"/>
    <property type="evidence" value="ECO:0007669"/>
    <property type="project" value="UniProtKB-KW"/>
</dbReference>
<accession>A0A9E4MZV6</accession>
<dbReference type="InterPro" id="IPR002052">
    <property type="entry name" value="DNA_methylase_N6_adenine_CS"/>
</dbReference>
<comment type="function">
    <text evidence="5">Methylates the class 1 translation termination release factors RF1/PrfA and RF2/PrfB on the glutamine residue of the universally conserved GGQ motif.</text>
</comment>
<dbReference type="InterPro" id="IPR004556">
    <property type="entry name" value="HemK-like"/>
</dbReference>
<dbReference type="NCBIfam" id="TIGR03534">
    <property type="entry name" value="RF_mod_PrmC"/>
    <property type="match status" value="1"/>
</dbReference>
<feature type="binding site" evidence="5">
    <location>
        <begin position="136"/>
        <end position="140"/>
    </location>
    <ligand>
        <name>S-adenosyl-L-methionine</name>
        <dbReference type="ChEBI" id="CHEBI:59789"/>
    </ligand>
</feature>
<organism evidence="8 9">
    <name type="scientific">Candidatus Thiodiazotropha lotti</name>
    <dbReference type="NCBI Taxonomy" id="2792787"/>
    <lineage>
        <taxon>Bacteria</taxon>
        <taxon>Pseudomonadati</taxon>
        <taxon>Pseudomonadota</taxon>
        <taxon>Gammaproteobacteria</taxon>
        <taxon>Chromatiales</taxon>
        <taxon>Sedimenticolaceae</taxon>
        <taxon>Candidatus Thiodiazotropha</taxon>
    </lineage>
</organism>
<proteinExistence type="inferred from homology"/>
<dbReference type="PANTHER" id="PTHR18895">
    <property type="entry name" value="HEMK METHYLTRANSFERASE"/>
    <property type="match status" value="1"/>
</dbReference>
<gene>
    <name evidence="5 8" type="primary">prmC</name>
    <name evidence="8" type="ORF">JAZ04_10270</name>
</gene>
<comment type="catalytic activity">
    <reaction evidence="4 5">
        <text>L-glutaminyl-[peptide chain release factor] + S-adenosyl-L-methionine = N(5)-methyl-L-glutaminyl-[peptide chain release factor] + S-adenosyl-L-homocysteine + H(+)</text>
        <dbReference type="Rhea" id="RHEA:42896"/>
        <dbReference type="Rhea" id="RHEA-COMP:10271"/>
        <dbReference type="Rhea" id="RHEA-COMP:10272"/>
        <dbReference type="ChEBI" id="CHEBI:15378"/>
        <dbReference type="ChEBI" id="CHEBI:30011"/>
        <dbReference type="ChEBI" id="CHEBI:57856"/>
        <dbReference type="ChEBI" id="CHEBI:59789"/>
        <dbReference type="ChEBI" id="CHEBI:61891"/>
        <dbReference type="EC" id="2.1.1.297"/>
    </reaction>
</comment>
<sequence>MKSWPLWAKPEVSGHPMPTLKQALLAAQQSLNGIADNPDLEATMLLCHLLDKPKSHLYAWPEAMLSESQQQRYQQLIEQRQQGTPIAYILQRREFWSLSLRVTPDTLIPRAESEMLVERALHHLQSCHNPIAADLGTGSGAIALALASERPDARVAATDLHQAALSIAKENAQRLGLQNLAFHAGDWCDALPEDERFDVILSNPPYIESADPHLTQGDLPYEPHSALVSGEDGLDDIRTIIKQAPTRLKRNGWLILEHGYNQADVVRRLMKSAGMSGISSHTDLAGQPRVTEGYCSCIF</sequence>
<dbReference type="FunFam" id="3.40.50.150:FF:000053">
    <property type="entry name" value="Release factor glutamine methyltransferase"/>
    <property type="match status" value="1"/>
</dbReference>
<keyword evidence="3 5" id="KW-0949">S-adenosyl-L-methionine</keyword>
<feature type="binding site" evidence="5">
    <location>
        <position position="159"/>
    </location>
    <ligand>
        <name>S-adenosyl-L-methionine</name>
        <dbReference type="ChEBI" id="CHEBI:59789"/>
    </ligand>
</feature>
<dbReference type="InterPro" id="IPR019874">
    <property type="entry name" value="RF_methyltr_PrmC"/>
</dbReference>
<dbReference type="Gene3D" id="1.10.8.10">
    <property type="entry name" value="DNA helicase RuvA subunit, C-terminal domain"/>
    <property type="match status" value="1"/>
</dbReference>
<dbReference type="InterPro" id="IPR025714">
    <property type="entry name" value="Methyltranfer_dom"/>
</dbReference>
<dbReference type="EMBL" id="JAEPDI010000005">
    <property type="protein sequence ID" value="MCG7939226.1"/>
    <property type="molecule type" value="Genomic_DNA"/>
</dbReference>
<dbReference type="HAMAP" id="MF_02126">
    <property type="entry name" value="RF_methyltr_PrmC"/>
    <property type="match status" value="1"/>
</dbReference>
<evidence type="ECO:0000313" key="8">
    <source>
        <dbReference type="EMBL" id="MCG7939226.1"/>
    </source>
</evidence>
<dbReference type="GO" id="GO:0003676">
    <property type="term" value="F:nucleic acid binding"/>
    <property type="evidence" value="ECO:0007669"/>
    <property type="project" value="InterPro"/>
</dbReference>
<keyword evidence="1 5" id="KW-0489">Methyltransferase</keyword>
<evidence type="ECO:0000313" key="9">
    <source>
        <dbReference type="Proteomes" id="UP000886687"/>
    </source>
</evidence>
<dbReference type="PROSITE" id="PS00092">
    <property type="entry name" value="N6_MTASE"/>
    <property type="match status" value="1"/>
</dbReference>
<evidence type="ECO:0000259" key="6">
    <source>
        <dbReference type="Pfam" id="PF13847"/>
    </source>
</evidence>
<dbReference type="GO" id="GO:0102559">
    <property type="term" value="F:peptide chain release factor N(5)-glutamine methyltransferase activity"/>
    <property type="evidence" value="ECO:0007669"/>
    <property type="project" value="UniProtKB-EC"/>
</dbReference>
<protein>
    <recommendedName>
        <fullName evidence="5">Release factor glutamine methyltransferase</fullName>
        <shortName evidence="5">RF MTase</shortName>
        <ecNumber evidence="5">2.1.1.297</ecNumber>
    </recommendedName>
    <alternativeName>
        <fullName evidence="5">N5-glutamine methyltransferase PrmC</fullName>
    </alternativeName>
    <alternativeName>
        <fullName evidence="5">Protein-(glutamine-N5) MTase PrmC</fullName>
    </alternativeName>
    <alternativeName>
        <fullName evidence="5">Protein-glutamine N-methyltransferase PrmC</fullName>
    </alternativeName>
</protein>
<dbReference type="Gene3D" id="3.40.50.150">
    <property type="entry name" value="Vaccinia Virus protein VP39"/>
    <property type="match status" value="1"/>
</dbReference>
<evidence type="ECO:0000259" key="7">
    <source>
        <dbReference type="Pfam" id="PF17827"/>
    </source>
</evidence>
<comment type="caution">
    <text evidence="8">The sequence shown here is derived from an EMBL/GenBank/DDBJ whole genome shotgun (WGS) entry which is preliminary data.</text>
</comment>
<dbReference type="PANTHER" id="PTHR18895:SF74">
    <property type="entry name" value="MTRF1L RELEASE FACTOR GLUTAMINE METHYLTRANSFERASE"/>
    <property type="match status" value="1"/>
</dbReference>
<dbReference type="InterPro" id="IPR029063">
    <property type="entry name" value="SAM-dependent_MTases_sf"/>
</dbReference>
<dbReference type="EC" id="2.1.1.297" evidence="5"/>
<dbReference type="Proteomes" id="UP000886687">
    <property type="component" value="Unassembled WGS sequence"/>
</dbReference>
<evidence type="ECO:0000256" key="1">
    <source>
        <dbReference type="ARBA" id="ARBA00022603"/>
    </source>
</evidence>
<dbReference type="Pfam" id="PF17827">
    <property type="entry name" value="PrmC_N"/>
    <property type="match status" value="1"/>
</dbReference>
<feature type="domain" description="Methyltransferase" evidence="6">
    <location>
        <begin position="134"/>
        <end position="273"/>
    </location>
</feature>
<feature type="domain" description="Release factor glutamine methyltransferase N-terminal" evidence="7">
    <location>
        <begin position="22"/>
        <end position="90"/>
    </location>
</feature>
<comment type="similarity">
    <text evidence="5">Belongs to the protein N5-glutamine methyltransferase family. PrmC subfamily.</text>
</comment>
<feature type="binding site" evidence="5">
    <location>
        <position position="203"/>
    </location>
    <ligand>
        <name>S-adenosyl-L-methionine</name>
        <dbReference type="ChEBI" id="CHEBI:59789"/>
    </ligand>
</feature>
<dbReference type="CDD" id="cd02440">
    <property type="entry name" value="AdoMet_MTases"/>
    <property type="match status" value="1"/>
</dbReference>
<feature type="binding site" evidence="5">
    <location>
        <begin position="203"/>
        <end position="206"/>
    </location>
    <ligand>
        <name>substrate</name>
    </ligand>
</feature>
<reference evidence="8" key="1">
    <citation type="journal article" date="2021" name="Proc. Natl. Acad. Sci. U.S.A.">
        <title>Global biogeography of chemosynthetic symbionts reveals both localized and globally distributed symbiont groups. .</title>
        <authorList>
            <person name="Osvatic J.T."/>
            <person name="Wilkins L.G.E."/>
            <person name="Leibrecht L."/>
            <person name="Leray M."/>
            <person name="Zauner S."/>
            <person name="Polzin J."/>
            <person name="Camacho Y."/>
            <person name="Gros O."/>
            <person name="van Gils J.A."/>
            <person name="Eisen J.A."/>
            <person name="Petersen J.M."/>
            <person name="Yuen B."/>
        </authorList>
    </citation>
    <scope>NUCLEOTIDE SEQUENCE</scope>
    <source>
        <strain evidence="8">MAGL173</strain>
    </source>
</reference>
<dbReference type="SUPFAM" id="SSF53335">
    <property type="entry name" value="S-adenosyl-L-methionine-dependent methyltransferases"/>
    <property type="match status" value="1"/>
</dbReference>
<dbReference type="Pfam" id="PF13847">
    <property type="entry name" value="Methyltransf_31"/>
    <property type="match status" value="1"/>
</dbReference>
<dbReference type="InterPro" id="IPR050320">
    <property type="entry name" value="N5-glutamine_MTase"/>
</dbReference>
<feature type="binding site" evidence="5">
    <location>
        <position position="187"/>
    </location>
    <ligand>
        <name>S-adenosyl-L-methionine</name>
        <dbReference type="ChEBI" id="CHEBI:59789"/>
    </ligand>
</feature>
<dbReference type="NCBIfam" id="TIGR00536">
    <property type="entry name" value="hemK_fam"/>
    <property type="match status" value="1"/>
</dbReference>
<evidence type="ECO:0000256" key="4">
    <source>
        <dbReference type="ARBA" id="ARBA00048391"/>
    </source>
</evidence>
<evidence type="ECO:0000256" key="2">
    <source>
        <dbReference type="ARBA" id="ARBA00022679"/>
    </source>
</evidence>